<dbReference type="AlphaFoldDB" id="A0AAD1XBI7"/>
<sequence>MKSIKSLNKFPIDFFYKPDSPPGQRGYSHGLSVDGVLCKIKRRRKGDTFSKYSYIDQYRGKNLDRDYKNLRSSKSSRGNYNSSPEKKKLLCKSQEEVPVNTNKSYVRYTHSSRAYKPPGFGNDKKPPPLFLSVSKNNYPVLGFAPRGYRNASMSDEGSQGNLSNRSTNHIIQNKLIKSVNPYCREKNDTFNNESSITTFEQSLEPYNANFYTSKSCNAMKIHLKSPSIDSRRCDTSNNQNLYQKIHVQGRNRPLNKRQGPKTLEIPGFSKKKRKKNAVYQADSLNFKKNIWNSKNYLQHCKVTKTILGTDSLKCNPSEMEEMLNSTAEFYKPSSKESSRRESKTNFNNFKKNQVKVVSRVKSENKDFWISKPRISTKGAFNPYGKKYGIISTLKKQKIRLFNPQIGSQDKVCPPQRGKIWERLRLKTNESSTRA</sequence>
<dbReference type="Proteomes" id="UP001295684">
    <property type="component" value="Unassembled WGS sequence"/>
</dbReference>
<protein>
    <submittedName>
        <fullName evidence="2">Uncharacterized protein</fullName>
    </submittedName>
</protein>
<feature type="region of interest" description="Disordered" evidence="1">
    <location>
        <begin position="66"/>
        <end position="89"/>
    </location>
</feature>
<dbReference type="EMBL" id="CAMPGE010005608">
    <property type="protein sequence ID" value="CAI2364455.1"/>
    <property type="molecule type" value="Genomic_DNA"/>
</dbReference>
<accession>A0AAD1XBI7</accession>
<evidence type="ECO:0000313" key="2">
    <source>
        <dbReference type="EMBL" id="CAI2364455.1"/>
    </source>
</evidence>
<comment type="caution">
    <text evidence="2">The sequence shown here is derived from an EMBL/GenBank/DDBJ whole genome shotgun (WGS) entry which is preliminary data.</text>
</comment>
<organism evidence="2 3">
    <name type="scientific">Euplotes crassus</name>
    <dbReference type="NCBI Taxonomy" id="5936"/>
    <lineage>
        <taxon>Eukaryota</taxon>
        <taxon>Sar</taxon>
        <taxon>Alveolata</taxon>
        <taxon>Ciliophora</taxon>
        <taxon>Intramacronucleata</taxon>
        <taxon>Spirotrichea</taxon>
        <taxon>Hypotrichia</taxon>
        <taxon>Euplotida</taxon>
        <taxon>Euplotidae</taxon>
        <taxon>Moneuplotes</taxon>
    </lineage>
</organism>
<evidence type="ECO:0000256" key="1">
    <source>
        <dbReference type="SAM" id="MobiDB-lite"/>
    </source>
</evidence>
<feature type="compositionally biased region" description="Low complexity" evidence="1">
    <location>
        <begin position="72"/>
        <end position="83"/>
    </location>
</feature>
<proteinExistence type="predicted"/>
<keyword evidence="3" id="KW-1185">Reference proteome</keyword>
<evidence type="ECO:0000313" key="3">
    <source>
        <dbReference type="Proteomes" id="UP001295684"/>
    </source>
</evidence>
<reference evidence="2" key="1">
    <citation type="submission" date="2023-07" db="EMBL/GenBank/DDBJ databases">
        <authorList>
            <consortium name="AG Swart"/>
            <person name="Singh M."/>
            <person name="Singh A."/>
            <person name="Seah K."/>
            <person name="Emmerich C."/>
        </authorList>
    </citation>
    <scope>NUCLEOTIDE SEQUENCE</scope>
    <source>
        <strain evidence="2">DP1</strain>
    </source>
</reference>
<gene>
    <name evidence="2" type="ORF">ECRASSUSDP1_LOCUS5798</name>
</gene>
<name>A0AAD1XBI7_EUPCR</name>